<name>G5GKP2_9FIRM</name>
<reference evidence="1 2" key="1">
    <citation type="submission" date="2011-08" db="EMBL/GenBank/DDBJ databases">
        <title>The Genome Sequence of Johnsonella ignava ATCC 51276.</title>
        <authorList>
            <consortium name="The Broad Institute Genome Sequencing Platform"/>
            <person name="Earl A."/>
            <person name="Ward D."/>
            <person name="Feldgarden M."/>
            <person name="Gevers D."/>
            <person name="Izard J."/>
            <person name="Blanton J.M."/>
            <person name="Baranova O.V."/>
            <person name="Dewhirst F.E."/>
            <person name="Young S.K."/>
            <person name="Zeng Q."/>
            <person name="Gargeya S."/>
            <person name="Fitzgerald M."/>
            <person name="Haas B."/>
            <person name="Abouelleil A."/>
            <person name="Alvarado L."/>
            <person name="Arachchi H.M."/>
            <person name="Berlin A."/>
            <person name="Brown A."/>
            <person name="Chapman S.B."/>
            <person name="Chen Z."/>
            <person name="Dunbar C."/>
            <person name="Freedman E."/>
            <person name="Gearin G."/>
            <person name="Gellesch M."/>
            <person name="Goldberg J."/>
            <person name="Griggs A."/>
            <person name="Gujja S."/>
            <person name="Heiman D."/>
            <person name="Howarth C."/>
            <person name="Larson L."/>
            <person name="Lui A."/>
            <person name="MacDonald P.J.P."/>
            <person name="Montmayeur A."/>
            <person name="Murphy C."/>
            <person name="Neiman D."/>
            <person name="Pearson M."/>
            <person name="Priest M."/>
            <person name="Roberts A."/>
            <person name="Saif S."/>
            <person name="Shea T."/>
            <person name="Shenoy N."/>
            <person name="Sisk P."/>
            <person name="Stolte C."/>
            <person name="Sykes S."/>
            <person name="Wortman J."/>
            <person name="Nusbaum C."/>
            <person name="Birren B."/>
        </authorList>
    </citation>
    <scope>NUCLEOTIDE SEQUENCE [LARGE SCALE GENOMIC DNA]</scope>
    <source>
        <strain evidence="1 2">ATCC 51276</strain>
    </source>
</reference>
<dbReference type="HOGENOM" id="CLU_1784075_0_0_9"/>
<dbReference type="InterPro" id="IPR048108">
    <property type="entry name" value="CBO2463_dom"/>
</dbReference>
<gene>
    <name evidence="1" type="ORF">HMPREF9333_02135</name>
</gene>
<dbReference type="AlphaFoldDB" id="G5GKP2"/>
<comment type="caution">
    <text evidence="1">The sequence shown here is derived from an EMBL/GenBank/DDBJ whole genome shotgun (WGS) entry which is preliminary data.</text>
</comment>
<dbReference type="NCBIfam" id="NF041553">
    <property type="entry name" value="CBO2463_dom"/>
    <property type="match status" value="2"/>
</dbReference>
<evidence type="ECO:0000313" key="1">
    <source>
        <dbReference type="EMBL" id="EHI54676.1"/>
    </source>
</evidence>
<organism evidence="1 2">
    <name type="scientific">Johnsonella ignava ATCC 51276</name>
    <dbReference type="NCBI Taxonomy" id="679200"/>
    <lineage>
        <taxon>Bacteria</taxon>
        <taxon>Bacillati</taxon>
        <taxon>Bacillota</taxon>
        <taxon>Clostridia</taxon>
        <taxon>Lachnospirales</taxon>
        <taxon>Lachnospiraceae</taxon>
        <taxon>Johnsonella</taxon>
    </lineage>
</organism>
<keyword evidence="2" id="KW-1185">Reference proteome</keyword>
<dbReference type="EMBL" id="ACZL01000045">
    <property type="protein sequence ID" value="EHI54676.1"/>
    <property type="molecule type" value="Genomic_DNA"/>
</dbReference>
<dbReference type="STRING" id="679200.HMPREF9333_02135"/>
<dbReference type="eggNOG" id="ENOG5032THF">
    <property type="taxonomic scope" value="Bacteria"/>
</dbReference>
<dbReference type="RefSeq" id="WP_005542101.1">
    <property type="nucleotide sequence ID" value="NZ_JH378841.1"/>
</dbReference>
<evidence type="ECO:0000313" key="2">
    <source>
        <dbReference type="Proteomes" id="UP000003011"/>
    </source>
</evidence>
<proteinExistence type="predicted"/>
<dbReference type="OrthoDB" id="3233899at2"/>
<protein>
    <submittedName>
        <fullName evidence="1">Uncharacterized protein</fullName>
    </submittedName>
</protein>
<sequence>MNYVINPVLMGGIISKITGDTVKINLRGRLGVIETPKFLISSPSPKIGDSISFYFSYIEVVKNTCDYDFDEIVREHNIIPCLLGGKITEFNDTAIEVSVKELSIVVRVPRRWVFTEISLSNDLDVEFYLSRMQILQTAKIS</sequence>
<accession>G5GKP2</accession>
<dbReference type="Proteomes" id="UP000003011">
    <property type="component" value="Unassembled WGS sequence"/>
</dbReference>